<comment type="catalytic activity">
    <reaction evidence="1 9">
        <text>N-(5-phospho-beta-D-ribosyl)anthranilate = 1-(2-carboxyphenylamino)-1-deoxy-D-ribulose 5-phosphate</text>
        <dbReference type="Rhea" id="RHEA:21540"/>
        <dbReference type="ChEBI" id="CHEBI:18277"/>
        <dbReference type="ChEBI" id="CHEBI:58613"/>
        <dbReference type="EC" id="5.3.1.24"/>
    </reaction>
</comment>
<accession>A0ABS4IC21</accession>
<evidence type="ECO:0000256" key="6">
    <source>
        <dbReference type="ARBA" id="ARBA00022822"/>
    </source>
</evidence>
<dbReference type="InterPro" id="IPR013785">
    <property type="entry name" value="Aldolase_TIM"/>
</dbReference>
<evidence type="ECO:0000256" key="1">
    <source>
        <dbReference type="ARBA" id="ARBA00001164"/>
    </source>
</evidence>
<evidence type="ECO:0000256" key="9">
    <source>
        <dbReference type="HAMAP-Rule" id="MF_00135"/>
    </source>
</evidence>
<keyword evidence="5 9" id="KW-0028">Amino-acid biosynthesis</keyword>
<sequence>MLVKICGIKTEEAAQTAVNAGADFIGFVFAPSKREITAEDAATIAQSIPPSVKKVGVFVNETIETMTEIATLVGLDFIQLHGDETPELAEQLPFKIIKAFPAEPEHFSAMHTYPSDFYLLDSPFGKNRGGNGTVFDWDVTRNLSIDRAKIMLAGGLTPENIQQARKQVNPGCVDVSSGVETNGEKDPKKIMNFIRLAKSTRKDESIDNIHNA</sequence>
<dbReference type="PANTHER" id="PTHR42894">
    <property type="entry name" value="N-(5'-PHOSPHORIBOSYL)ANTHRANILATE ISOMERASE"/>
    <property type="match status" value="1"/>
</dbReference>
<dbReference type="Gene3D" id="3.20.20.70">
    <property type="entry name" value="Aldolase class I"/>
    <property type="match status" value="1"/>
</dbReference>
<feature type="domain" description="N-(5'phosphoribosyl) anthranilate isomerase (PRAI)" evidence="10">
    <location>
        <begin position="3"/>
        <end position="194"/>
    </location>
</feature>
<comment type="pathway">
    <text evidence="2 9">Amino-acid biosynthesis; L-tryptophan biosynthesis; L-tryptophan from chorismate: step 3/5.</text>
</comment>
<dbReference type="SUPFAM" id="SSF51366">
    <property type="entry name" value="Ribulose-phoshate binding barrel"/>
    <property type="match status" value="1"/>
</dbReference>
<evidence type="ECO:0000256" key="4">
    <source>
        <dbReference type="ARBA" id="ARBA00022272"/>
    </source>
</evidence>
<evidence type="ECO:0000256" key="2">
    <source>
        <dbReference type="ARBA" id="ARBA00004664"/>
    </source>
</evidence>
<evidence type="ECO:0000313" key="11">
    <source>
        <dbReference type="EMBL" id="MBP1968482.1"/>
    </source>
</evidence>
<dbReference type="EMBL" id="JAGGKX010000002">
    <property type="protein sequence ID" value="MBP1968482.1"/>
    <property type="molecule type" value="Genomic_DNA"/>
</dbReference>
<name>A0ABS4IC21_9BACI</name>
<evidence type="ECO:0000259" key="10">
    <source>
        <dbReference type="Pfam" id="PF00697"/>
    </source>
</evidence>
<protein>
    <recommendedName>
        <fullName evidence="4 9">N-(5'-phosphoribosyl)anthranilate isomerase</fullName>
        <shortName evidence="9">PRAI</shortName>
        <ecNumber evidence="3 9">5.3.1.24</ecNumber>
    </recommendedName>
</protein>
<dbReference type="CDD" id="cd00405">
    <property type="entry name" value="PRAI"/>
    <property type="match status" value="1"/>
</dbReference>
<dbReference type="PANTHER" id="PTHR42894:SF1">
    <property type="entry name" value="N-(5'-PHOSPHORIBOSYL)ANTHRANILATE ISOMERASE"/>
    <property type="match status" value="1"/>
</dbReference>
<comment type="caution">
    <text evidence="11">The sequence shown here is derived from an EMBL/GenBank/DDBJ whole genome shotgun (WGS) entry which is preliminary data.</text>
</comment>
<keyword evidence="6 9" id="KW-0822">Tryptophan biosynthesis</keyword>
<evidence type="ECO:0000256" key="7">
    <source>
        <dbReference type="ARBA" id="ARBA00023141"/>
    </source>
</evidence>
<dbReference type="EC" id="5.3.1.24" evidence="3 9"/>
<dbReference type="Pfam" id="PF00697">
    <property type="entry name" value="PRAI"/>
    <property type="match status" value="1"/>
</dbReference>
<reference evidence="11 12" key="1">
    <citation type="submission" date="2021-03" db="EMBL/GenBank/DDBJ databases">
        <title>Genomic Encyclopedia of Type Strains, Phase IV (KMG-IV): sequencing the most valuable type-strain genomes for metagenomic binning, comparative biology and taxonomic classification.</title>
        <authorList>
            <person name="Goeker M."/>
        </authorList>
    </citation>
    <scope>NUCLEOTIDE SEQUENCE [LARGE SCALE GENOMIC DNA]</scope>
    <source>
        <strain evidence="11 12">DSM 25609</strain>
    </source>
</reference>
<keyword evidence="7 9" id="KW-0057">Aromatic amino acid biosynthesis</keyword>
<evidence type="ECO:0000256" key="3">
    <source>
        <dbReference type="ARBA" id="ARBA00012572"/>
    </source>
</evidence>
<evidence type="ECO:0000256" key="8">
    <source>
        <dbReference type="ARBA" id="ARBA00023235"/>
    </source>
</evidence>
<dbReference type="HAMAP" id="MF_00135">
    <property type="entry name" value="PRAI"/>
    <property type="match status" value="1"/>
</dbReference>
<gene>
    <name evidence="9" type="primary">trpF</name>
    <name evidence="11" type="ORF">J2Z83_000574</name>
</gene>
<keyword evidence="8 9" id="KW-0413">Isomerase</keyword>
<keyword evidence="12" id="KW-1185">Reference proteome</keyword>
<dbReference type="InterPro" id="IPR001240">
    <property type="entry name" value="PRAI_dom"/>
</dbReference>
<dbReference type="NCBIfam" id="NF002300">
    <property type="entry name" value="PRK01222.1-7"/>
    <property type="match status" value="1"/>
</dbReference>
<dbReference type="Proteomes" id="UP001519345">
    <property type="component" value="Unassembled WGS sequence"/>
</dbReference>
<dbReference type="InterPro" id="IPR044643">
    <property type="entry name" value="TrpF_fam"/>
</dbReference>
<evidence type="ECO:0000313" key="12">
    <source>
        <dbReference type="Proteomes" id="UP001519345"/>
    </source>
</evidence>
<dbReference type="InterPro" id="IPR011060">
    <property type="entry name" value="RibuloseP-bd_barrel"/>
</dbReference>
<proteinExistence type="inferred from homology"/>
<dbReference type="RefSeq" id="WP_264917272.1">
    <property type="nucleotide sequence ID" value="NZ_CP110224.1"/>
</dbReference>
<comment type="similarity">
    <text evidence="9">Belongs to the TrpF family.</text>
</comment>
<organism evidence="11 12">
    <name type="scientific">Virgibacillus natechei</name>
    <dbReference type="NCBI Taxonomy" id="1216297"/>
    <lineage>
        <taxon>Bacteria</taxon>
        <taxon>Bacillati</taxon>
        <taxon>Bacillota</taxon>
        <taxon>Bacilli</taxon>
        <taxon>Bacillales</taxon>
        <taxon>Bacillaceae</taxon>
        <taxon>Virgibacillus</taxon>
    </lineage>
</organism>
<dbReference type="GO" id="GO:0016853">
    <property type="term" value="F:isomerase activity"/>
    <property type="evidence" value="ECO:0007669"/>
    <property type="project" value="UniProtKB-KW"/>
</dbReference>
<evidence type="ECO:0000256" key="5">
    <source>
        <dbReference type="ARBA" id="ARBA00022605"/>
    </source>
</evidence>